<keyword evidence="1" id="KW-1133">Transmembrane helix</keyword>
<evidence type="ECO:0000313" key="3">
    <source>
        <dbReference type="EMBL" id="AEI08617.1"/>
    </source>
</evidence>
<protein>
    <submittedName>
        <fullName evidence="3">Secreted protein</fullName>
    </submittedName>
</protein>
<evidence type="ECO:0000313" key="4">
    <source>
        <dbReference type="Proteomes" id="UP000000492"/>
    </source>
</evidence>
<dbReference type="AlphaFoldDB" id="F8E2H1"/>
<feature type="transmembrane region" description="Helical" evidence="1">
    <location>
        <begin position="179"/>
        <end position="202"/>
    </location>
</feature>
<dbReference type="EMBL" id="CP002857">
    <property type="protein sequence ID" value="AEI08617.1"/>
    <property type="molecule type" value="Genomic_DNA"/>
</dbReference>
<feature type="chain" id="PRO_5003369058" evidence="2">
    <location>
        <begin position="32"/>
        <end position="229"/>
    </location>
</feature>
<keyword evidence="1" id="KW-0472">Membrane</keyword>
<accession>F8E2H1</accession>
<name>F8E2H1_CORRG</name>
<reference evidence="3 4" key="1">
    <citation type="journal article" date="2012" name="BMC Genomics">
        <title>Complete genome sequence, lifestyle, and multi-drug resistance of the human pathogen Corynebacterium resistens DSM 45100 isolated from blood samples of a leukemia patient.</title>
        <authorList>
            <person name="Schroder J."/>
            <person name="Maus I."/>
            <person name="Meyer K."/>
            <person name="Wordemann S."/>
            <person name="Blom J."/>
            <person name="Jaenicke S."/>
            <person name="Schneider J."/>
            <person name="Trost E."/>
            <person name="Tauch A."/>
        </authorList>
    </citation>
    <scope>NUCLEOTIDE SEQUENCE [LARGE SCALE GENOMIC DNA]</scope>
    <source>
        <strain evidence="4">DSM 45100 / JCM 12819 / CCUG 50093 / GTC 2026 / SICGH 158</strain>
    </source>
</reference>
<dbReference type="RefSeq" id="WP_013887645.1">
    <property type="nucleotide sequence ID" value="NC_015673.1"/>
</dbReference>
<keyword evidence="4" id="KW-1185">Reference proteome</keyword>
<dbReference type="InterPro" id="IPR023888">
    <property type="entry name" value="SdpC-like"/>
</dbReference>
<gene>
    <name evidence="3" type="ordered locus">CRES_0254</name>
</gene>
<evidence type="ECO:0000256" key="1">
    <source>
        <dbReference type="SAM" id="Phobius"/>
    </source>
</evidence>
<dbReference type="Proteomes" id="UP000000492">
    <property type="component" value="Chromosome"/>
</dbReference>
<dbReference type="HOGENOM" id="CLU_1198152_0_0_11"/>
<dbReference type="KEGG" id="crd:CRES_0254"/>
<evidence type="ECO:0000256" key="2">
    <source>
        <dbReference type="SAM" id="SignalP"/>
    </source>
</evidence>
<feature type="signal peptide" evidence="2">
    <location>
        <begin position="1"/>
        <end position="31"/>
    </location>
</feature>
<keyword evidence="1" id="KW-0812">Transmembrane</keyword>
<dbReference type="Pfam" id="PF26137">
    <property type="entry name" value="Toxin_SdpC"/>
    <property type="match status" value="1"/>
</dbReference>
<sequence>MNKNRSTKWFKAFCATTISVALATGATTATAAGALGGQQEPTSHIASKSDTIAKRSDKDLLYFLLAGQGPIAEENPDLLKAMNFDPQKPHTDNSALDTVISEYLKYSKEYPTIRQSLTSNNPRKVKTGLKRFSDDFVRYLKQSDRLVNLENKKVVTPYGFCGKTACGAALVVVLANGLLYANVAVATMALAAGAVVTLAVYLEDDEANPNAMTDFERQEITARLARAFA</sequence>
<organism evidence="3 4">
    <name type="scientific">Corynebacterium resistens (strain DSM 45100 / JCM 12819 / GTC 2026 / SICGH 158)</name>
    <dbReference type="NCBI Taxonomy" id="662755"/>
    <lineage>
        <taxon>Bacteria</taxon>
        <taxon>Bacillati</taxon>
        <taxon>Actinomycetota</taxon>
        <taxon>Actinomycetes</taxon>
        <taxon>Mycobacteriales</taxon>
        <taxon>Corynebacteriaceae</taxon>
        <taxon>Corynebacterium</taxon>
    </lineage>
</organism>
<proteinExistence type="predicted"/>
<keyword evidence="2" id="KW-0732">Signal</keyword>